<dbReference type="Pfam" id="PF12833">
    <property type="entry name" value="HTH_18"/>
    <property type="match status" value="1"/>
</dbReference>
<dbReference type="InterPro" id="IPR018060">
    <property type="entry name" value="HTH_AraC"/>
</dbReference>
<dbReference type="PANTHER" id="PTHR43280">
    <property type="entry name" value="ARAC-FAMILY TRANSCRIPTIONAL REGULATOR"/>
    <property type="match status" value="1"/>
</dbReference>
<dbReference type="GO" id="GO:0003700">
    <property type="term" value="F:DNA-binding transcription factor activity"/>
    <property type="evidence" value="ECO:0007669"/>
    <property type="project" value="InterPro"/>
</dbReference>
<dbReference type="Proteomes" id="UP000288291">
    <property type="component" value="Unassembled WGS sequence"/>
</dbReference>
<dbReference type="AlphaFoldDB" id="A0A437SWF7"/>
<feature type="domain" description="HTH araC/xylS-type" evidence="4">
    <location>
        <begin position="184"/>
        <end position="282"/>
    </location>
</feature>
<dbReference type="InterPro" id="IPR009057">
    <property type="entry name" value="Homeodomain-like_sf"/>
</dbReference>
<evidence type="ECO:0000256" key="3">
    <source>
        <dbReference type="ARBA" id="ARBA00023163"/>
    </source>
</evidence>
<proteinExistence type="predicted"/>
<evidence type="ECO:0000259" key="4">
    <source>
        <dbReference type="PROSITE" id="PS01124"/>
    </source>
</evidence>
<dbReference type="SUPFAM" id="SSF46689">
    <property type="entry name" value="Homeodomain-like"/>
    <property type="match status" value="1"/>
</dbReference>
<keyword evidence="3" id="KW-0804">Transcription</keyword>
<protein>
    <submittedName>
        <fullName evidence="5">AraC family transcriptional regulator</fullName>
    </submittedName>
</protein>
<evidence type="ECO:0000256" key="2">
    <source>
        <dbReference type="ARBA" id="ARBA00023125"/>
    </source>
</evidence>
<dbReference type="SMART" id="SM00342">
    <property type="entry name" value="HTH_ARAC"/>
    <property type="match status" value="1"/>
</dbReference>
<dbReference type="PROSITE" id="PS01124">
    <property type="entry name" value="HTH_ARAC_FAMILY_2"/>
    <property type="match status" value="1"/>
</dbReference>
<comment type="caution">
    <text evidence="5">The sequence shown here is derived from an EMBL/GenBank/DDBJ whole genome shotgun (WGS) entry which is preliminary data.</text>
</comment>
<gene>
    <name evidence="5" type="ORF">EJK17_03925</name>
</gene>
<dbReference type="RefSeq" id="WP_127796223.1">
    <property type="nucleotide sequence ID" value="NZ_ML136876.1"/>
</dbReference>
<dbReference type="Gene3D" id="1.10.10.60">
    <property type="entry name" value="Homeodomain-like"/>
    <property type="match status" value="1"/>
</dbReference>
<reference evidence="5 6" key="1">
    <citation type="submission" date="2018-12" db="EMBL/GenBank/DDBJ databases">
        <authorList>
            <person name="Meng J."/>
        </authorList>
    </citation>
    <scope>NUCLEOTIDE SEQUENCE [LARGE SCALE GENOMIC DNA]</scope>
    <source>
        <strain evidence="5 6">HT111-2</strain>
    </source>
</reference>
<keyword evidence="6" id="KW-1185">Reference proteome</keyword>
<evidence type="ECO:0000313" key="6">
    <source>
        <dbReference type="Proteomes" id="UP000288291"/>
    </source>
</evidence>
<dbReference type="EMBL" id="RXIA01000007">
    <property type="protein sequence ID" value="RVU71157.1"/>
    <property type="molecule type" value="Genomic_DNA"/>
</dbReference>
<name>A0A437SWF7_9LACO</name>
<keyword evidence="2" id="KW-0238">DNA-binding</keyword>
<sequence length="285" mass="33755">MKNRHELVTTNFGLPFRMVVHTNSTPEDISLHWHKAIEINCMLDWPLSEINVDGKEYQMKTGRIWCANSMEPHYVHALKNDVTRRAVSIILPYDFVKNIFTEIDQGEICLNNFSKLTTKQQKIYQEELFPKFEELFQIVQEPDKFLRLNLYLKTLEIIKLILTNFFKEEKSIRTINDEQAERMNLIRDYVDQHYRAKIQLEDLMPVVHLSRSYLAKVIRNCFNMTLNEYVNLVRSEKVLADLQAGITKQTELAERNGFSGLRSMNRWLEKYYSAGAKELRQNLEQ</sequence>
<keyword evidence="1" id="KW-0805">Transcription regulation</keyword>
<dbReference type="GO" id="GO:0043565">
    <property type="term" value="F:sequence-specific DNA binding"/>
    <property type="evidence" value="ECO:0007669"/>
    <property type="project" value="InterPro"/>
</dbReference>
<organism evidence="5 6">
    <name type="scientific">Lactobacillus xujianguonis</name>
    <dbReference type="NCBI Taxonomy" id="2495899"/>
    <lineage>
        <taxon>Bacteria</taxon>
        <taxon>Bacillati</taxon>
        <taxon>Bacillota</taxon>
        <taxon>Bacilli</taxon>
        <taxon>Lactobacillales</taxon>
        <taxon>Lactobacillaceae</taxon>
        <taxon>Lactobacillus</taxon>
    </lineage>
</organism>
<accession>A0A437SWF7</accession>
<evidence type="ECO:0000313" key="5">
    <source>
        <dbReference type="EMBL" id="RVU71157.1"/>
    </source>
</evidence>
<dbReference type="PANTHER" id="PTHR43280:SF2">
    <property type="entry name" value="HTH-TYPE TRANSCRIPTIONAL REGULATOR EXSA"/>
    <property type="match status" value="1"/>
</dbReference>
<evidence type="ECO:0000256" key="1">
    <source>
        <dbReference type="ARBA" id="ARBA00023015"/>
    </source>
</evidence>